<feature type="domain" description="Luciferase-like" evidence="5">
    <location>
        <begin position="2"/>
        <end position="103"/>
    </location>
</feature>
<evidence type="ECO:0000313" key="7">
    <source>
        <dbReference type="Proteomes" id="UP000295818"/>
    </source>
</evidence>
<accession>A0ABY2BMA1</accession>
<dbReference type="InterPro" id="IPR050172">
    <property type="entry name" value="SsuD_RutA_monooxygenase"/>
</dbReference>
<dbReference type="InterPro" id="IPR011251">
    <property type="entry name" value="Luciferase-like_dom"/>
</dbReference>
<organism evidence="6 7">
    <name type="scientific">Kribbella orskensis</name>
    <dbReference type="NCBI Taxonomy" id="2512216"/>
    <lineage>
        <taxon>Bacteria</taxon>
        <taxon>Bacillati</taxon>
        <taxon>Actinomycetota</taxon>
        <taxon>Actinomycetes</taxon>
        <taxon>Propionibacteriales</taxon>
        <taxon>Kribbellaceae</taxon>
        <taxon>Kribbella</taxon>
    </lineage>
</organism>
<dbReference type="PANTHER" id="PTHR42847:SF4">
    <property type="entry name" value="ALKANESULFONATE MONOOXYGENASE-RELATED"/>
    <property type="match status" value="1"/>
</dbReference>
<reference evidence="6 7" key="1">
    <citation type="journal article" date="2015" name="Stand. Genomic Sci.">
        <title>Genomic Encyclopedia of Bacterial and Archaeal Type Strains, Phase III: the genomes of soil and plant-associated and newly described type strains.</title>
        <authorList>
            <person name="Whitman W.B."/>
            <person name="Woyke T."/>
            <person name="Klenk H.P."/>
            <person name="Zhou Y."/>
            <person name="Lilburn T.G."/>
            <person name="Beck B.J."/>
            <person name="De Vos P."/>
            <person name="Vandamme P."/>
            <person name="Eisen J.A."/>
            <person name="Garrity G."/>
            <person name="Hugenholtz P."/>
            <person name="Kyrpides N.C."/>
        </authorList>
    </citation>
    <scope>NUCLEOTIDE SEQUENCE [LARGE SCALE GENOMIC DNA]</scope>
    <source>
        <strain evidence="6 7">VKM Ac-2538</strain>
    </source>
</reference>
<keyword evidence="4" id="KW-0503">Monooxygenase</keyword>
<evidence type="ECO:0000259" key="5">
    <source>
        <dbReference type="Pfam" id="PF00296"/>
    </source>
</evidence>
<dbReference type="EMBL" id="SLWM01000005">
    <property type="protein sequence ID" value="TCO24401.1"/>
    <property type="molecule type" value="Genomic_DNA"/>
</dbReference>
<proteinExistence type="predicted"/>
<sequence>MVDEFLDLVNQLWSGEPVEFNGKYYACHGVAMAPTPAQRPRIPIWIGAGGSYRAPRRRAARWDGFAPASEQWPVELIPPETYAEIADDLRAAGAPTSQYDLVLIGNGDASEPTPAAIPEYERSGVNWILVQALTVADAKARILSGPPGGEVMPAGSD</sequence>
<keyword evidence="7" id="KW-1185">Reference proteome</keyword>
<evidence type="ECO:0000256" key="4">
    <source>
        <dbReference type="ARBA" id="ARBA00023033"/>
    </source>
</evidence>
<keyword evidence="2" id="KW-0288">FMN</keyword>
<gene>
    <name evidence="6" type="ORF">EV644_105435</name>
</gene>
<name>A0ABY2BMA1_9ACTN</name>
<dbReference type="Pfam" id="PF00296">
    <property type="entry name" value="Bac_luciferase"/>
    <property type="match status" value="1"/>
</dbReference>
<evidence type="ECO:0000256" key="1">
    <source>
        <dbReference type="ARBA" id="ARBA00022630"/>
    </source>
</evidence>
<dbReference type="Proteomes" id="UP000295818">
    <property type="component" value="Unassembled WGS sequence"/>
</dbReference>
<dbReference type="SUPFAM" id="SSF51679">
    <property type="entry name" value="Bacterial luciferase-like"/>
    <property type="match status" value="1"/>
</dbReference>
<evidence type="ECO:0000313" key="6">
    <source>
        <dbReference type="EMBL" id="TCO24401.1"/>
    </source>
</evidence>
<dbReference type="Gene3D" id="3.20.20.30">
    <property type="entry name" value="Luciferase-like domain"/>
    <property type="match status" value="1"/>
</dbReference>
<evidence type="ECO:0000256" key="2">
    <source>
        <dbReference type="ARBA" id="ARBA00022643"/>
    </source>
</evidence>
<dbReference type="PANTHER" id="PTHR42847">
    <property type="entry name" value="ALKANESULFONATE MONOOXYGENASE"/>
    <property type="match status" value="1"/>
</dbReference>
<protein>
    <submittedName>
        <fullName evidence="6">Luciferase-like monooxygenase</fullName>
    </submittedName>
</protein>
<evidence type="ECO:0000256" key="3">
    <source>
        <dbReference type="ARBA" id="ARBA00023002"/>
    </source>
</evidence>
<keyword evidence="1" id="KW-0285">Flavoprotein</keyword>
<dbReference type="InterPro" id="IPR036661">
    <property type="entry name" value="Luciferase-like_sf"/>
</dbReference>
<comment type="caution">
    <text evidence="6">The sequence shown here is derived from an EMBL/GenBank/DDBJ whole genome shotgun (WGS) entry which is preliminary data.</text>
</comment>
<keyword evidence="3" id="KW-0560">Oxidoreductase</keyword>